<dbReference type="EMBL" id="LR796208">
    <property type="protein sequence ID" value="CAB4127060.1"/>
    <property type="molecule type" value="Genomic_DNA"/>
</dbReference>
<protein>
    <submittedName>
        <fullName evidence="1">Uncharacterized protein</fullName>
    </submittedName>
</protein>
<accession>A0A6J5L3E6</accession>
<sequence length="150" mass="15693">MAALTKTLQLSTDSEAVVKISGSDTAAAVISITTDILAANQIVYPVGGTPVANIIGFQWAGEPGAIMRVSRGGVRVATLLADNGNFMDFVELFPPEPTNNTSDISIVIQNASAAAVQGELWIRIRKVSGYASKTETAVYGTYDNLTQVGS</sequence>
<name>A0A6J5L3E6_9CAUD</name>
<gene>
    <name evidence="1" type="ORF">UFOVP84_48</name>
</gene>
<proteinExistence type="predicted"/>
<reference evidence="1" key="1">
    <citation type="submission" date="2020-04" db="EMBL/GenBank/DDBJ databases">
        <authorList>
            <person name="Chiriac C."/>
            <person name="Salcher M."/>
            <person name="Ghai R."/>
            <person name="Kavagutti S V."/>
        </authorList>
    </citation>
    <scope>NUCLEOTIDE SEQUENCE</scope>
</reference>
<evidence type="ECO:0000313" key="1">
    <source>
        <dbReference type="EMBL" id="CAB4127060.1"/>
    </source>
</evidence>
<organism evidence="1">
    <name type="scientific">uncultured Caudovirales phage</name>
    <dbReference type="NCBI Taxonomy" id="2100421"/>
    <lineage>
        <taxon>Viruses</taxon>
        <taxon>Duplodnaviria</taxon>
        <taxon>Heunggongvirae</taxon>
        <taxon>Uroviricota</taxon>
        <taxon>Caudoviricetes</taxon>
        <taxon>Peduoviridae</taxon>
        <taxon>Maltschvirus</taxon>
        <taxon>Maltschvirus maltsch</taxon>
    </lineage>
</organism>